<dbReference type="InterPro" id="IPR002318">
    <property type="entry name" value="Ala-tRNA-lgiase_IIc"/>
</dbReference>
<evidence type="ECO:0000256" key="4">
    <source>
        <dbReference type="ARBA" id="ARBA00022555"/>
    </source>
</evidence>
<proteinExistence type="inferred from homology"/>
<dbReference type="SUPFAM" id="SSF50447">
    <property type="entry name" value="Translation proteins"/>
    <property type="match status" value="1"/>
</dbReference>
<dbReference type="InterPro" id="IPR018163">
    <property type="entry name" value="Thr/Ala-tRNA-synth_IIc_edit"/>
</dbReference>
<evidence type="ECO:0000313" key="16">
    <source>
        <dbReference type="EMBL" id="KAF7258772.1"/>
    </source>
</evidence>
<dbReference type="GO" id="GO:0002161">
    <property type="term" value="F:aminoacyl-tRNA deacylase activity"/>
    <property type="evidence" value="ECO:0007669"/>
    <property type="project" value="TreeGrafter"/>
</dbReference>
<evidence type="ECO:0000259" key="15">
    <source>
        <dbReference type="PROSITE" id="PS50860"/>
    </source>
</evidence>
<dbReference type="SUPFAM" id="SSF55186">
    <property type="entry name" value="ThrRS/AlaRS common domain"/>
    <property type="match status" value="1"/>
</dbReference>
<feature type="binding site" evidence="14">
    <location>
        <position position="607"/>
    </location>
    <ligand>
        <name>Zn(2+)</name>
        <dbReference type="ChEBI" id="CHEBI:29105"/>
    </ligand>
</feature>
<dbReference type="InterPro" id="IPR045864">
    <property type="entry name" value="aa-tRNA-synth_II/BPL/LPL"/>
</dbReference>
<dbReference type="GO" id="GO:0005739">
    <property type="term" value="C:mitochondrion"/>
    <property type="evidence" value="ECO:0007669"/>
    <property type="project" value="TreeGrafter"/>
</dbReference>
<accession>A0A8S9YVX1</accession>
<keyword evidence="10 14" id="KW-0694">RNA-binding</keyword>
<feature type="binding site" evidence="14">
    <location>
        <position position="726"/>
    </location>
    <ligand>
        <name>Zn(2+)</name>
        <dbReference type="ChEBI" id="CHEBI:29105"/>
    </ligand>
</feature>
<dbReference type="InterPro" id="IPR023033">
    <property type="entry name" value="Ala_tRNA_ligase_euk/bac"/>
</dbReference>
<evidence type="ECO:0000256" key="6">
    <source>
        <dbReference type="ARBA" id="ARBA00022723"/>
    </source>
</evidence>
<dbReference type="InterPro" id="IPR018165">
    <property type="entry name" value="Ala-tRNA-synth_IIc_core"/>
</dbReference>
<keyword evidence="7 14" id="KW-0547">Nucleotide-binding</keyword>
<comment type="catalytic activity">
    <reaction evidence="13 14">
        <text>tRNA(Ala) + L-alanine + ATP = L-alanyl-tRNA(Ala) + AMP + diphosphate</text>
        <dbReference type="Rhea" id="RHEA:12540"/>
        <dbReference type="Rhea" id="RHEA-COMP:9657"/>
        <dbReference type="Rhea" id="RHEA-COMP:9923"/>
        <dbReference type="ChEBI" id="CHEBI:30616"/>
        <dbReference type="ChEBI" id="CHEBI:33019"/>
        <dbReference type="ChEBI" id="CHEBI:57972"/>
        <dbReference type="ChEBI" id="CHEBI:78442"/>
        <dbReference type="ChEBI" id="CHEBI:78497"/>
        <dbReference type="ChEBI" id="CHEBI:456215"/>
        <dbReference type="EC" id="6.1.1.7"/>
    </reaction>
</comment>
<evidence type="ECO:0000256" key="5">
    <source>
        <dbReference type="ARBA" id="ARBA00022598"/>
    </source>
</evidence>
<keyword evidence="17" id="KW-1185">Reference proteome</keyword>
<name>A0A8S9YVX1_9TREM</name>
<keyword evidence="11 14" id="KW-0648">Protein biosynthesis</keyword>
<dbReference type="Pfam" id="PF07973">
    <property type="entry name" value="tRNA_SAD"/>
    <property type="match status" value="1"/>
</dbReference>
<dbReference type="GO" id="GO:0008270">
    <property type="term" value="F:zinc ion binding"/>
    <property type="evidence" value="ECO:0007669"/>
    <property type="project" value="UniProtKB-UniRule"/>
</dbReference>
<dbReference type="GO" id="GO:0004813">
    <property type="term" value="F:alanine-tRNA ligase activity"/>
    <property type="evidence" value="ECO:0007669"/>
    <property type="project" value="UniProtKB-UniRule"/>
</dbReference>
<dbReference type="Pfam" id="PF01411">
    <property type="entry name" value="tRNA-synt_2c"/>
    <property type="match status" value="1"/>
</dbReference>
<evidence type="ECO:0000256" key="1">
    <source>
        <dbReference type="ARBA" id="ARBA00008429"/>
    </source>
</evidence>
<dbReference type="SUPFAM" id="SSF55681">
    <property type="entry name" value="Class II aaRS and biotin synthetases"/>
    <property type="match status" value="1"/>
</dbReference>
<dbReference type="PRINTS" id="PR00980">
    <property type="entry name" value="TRNASYNTHALA"/>
</dbReference>
<comment type="domain">
    <text evidence="14">Consists of three domains; the N-terminal catalytic domain, the editing domain and the C-terminal C-Ala domain. The editing domain removes incorrectly charged amino acids, while the C-Ala domain, along with tRNA(Ala), serves as a bridge to cooperatively bring together the editing and aminoacylation centers thus stimulating deacylation of misacylated tRNAs.</text>
</comment>
<dbReference type="PROSITE" id="PS50860">
    <property type="entry name" value="AA_TRNA_LIGASE_II_ALA"/>
    <property type="match status" value="1"/>
</dbReference>
<dbReference type="InterPro" id="IPR003156">
    <property type="entry name" value="DHHA1_dom"/>
</dbReference>
<comment type="similarity">
    <text evidence="1">Belongs to the class-II aminoacyl-tRNA synthetase family. Alax-L subfamily.</text>
</comment>
<evidence type="ECO:0000256" key="12">
    <source>
        <dbReference type="ARBA" id="ARBA00023146"/>
    </source>
</evidence>
<dbReference type="Gene3D" id="3.30.980.10">
    <property type="entry name" value="Threonyl-trna Synthetase, Chain A, domain 2"/>
    <property type="match status" value="1"/>
</dbReference>
<dbReference type="HAMAP" id="MF_00036_B">
    <property type="entry name" value="Ala_tRNA_synth_B"/>
    <property type="match status" value="1"/>
</dbReference>
<dbReference type="SMART" id="SM00863">
    <property type="entry name" value="tRNA_SAD"/>
    <property type="match status" value="1"/>
</dbReference>
<dbReference type="InterPro" id="IPR012947">
    <property type="entry name" value="tRNA_SAD"/>
</dbReference>
<dbReference type="Gene3D" id="3.10.310.40">
    <property type="match status" value="1"/>
</dbReference>
<dbReference type="GO" id="GO:0005524">
    <property type="term" value="F:ATP binding"/>
    <property type="evidence" value="ECO:0007669"/>
    <property type="project" value="UniProtKB-UniRule"/>
</dbReference>
<sequence>MNSNVKASDLRQQFIDFFKSKNHTYVHSSSTIPHNDPSLLFTNAGMNQFKPIFQGVVDPNTSLGQLKRAVNSQKCIRAGGKHNDLDDVGRDVYHHTFFEMLGNWSFGDYFKKEACSWAWELLTKVWKIPSDRLYVTYFGGFESAGLPPDNDARAIWLSIGLPHNRILPFGMKDNFWEMGEVGPCGPCSEIHFDRIGGRDAAHLVNQDDPDVLEIWNLVFIQFNREEDGSLRPLPAKHIDTGLGFERVLSVLQGARSNYDTDLFQPLFKAIHLGTGIRAYSGKVGAEDTDGIDMAYRVLADHARVLTIALSDGGRAQNTGRGYVLRRILRRAVRYAIEVLGAKPGFFASLVDVVVESLRDAFPEVAHDPETVKELINEEEQQFLLTLKRGQRLLKRAIEDLRVTPGGSSVLPGSVAWRLYDTYGFPLDLTQLMAEEQNLKVDLIGYEQAKELAQARSQTGSGAGGAVVDLDVHAISELRQEGVPATDDSAKYNYSADKEGNYSFPELDATILSIRQEQGFTNKVDLPGQLCAVILDKTIFYAEAGGQLYDHGFITKADDESCELGVVDVQCRGGYVLHIGHLEGHLAIGDKVRLSIDQVRRAGLMRNHTGTHVLNFALRQVLTDDADQKGSLVAPDRLRFDFTAKRGMTRDELCRTEEACRGMLESQVPVYAADVPLPTAKAIQGLRAVFGEVYPDPVRVVSVGIPVNKLVEDPTGPAGASTSVEFCGGTHVHSVKHIGVLVIVSEEAIAKGVRRIVALTGPEGERALREASELRTEVTSLVAEIHNLTGTTATNGEKSATNDILSKECRHSGQKLATLSERLAQANISQFSRDQLREELSGAKKLLDDRDKAAKASIAAQVLEDARHLVDLIASKQQNCPNTGDFLVHVFHEEANAKAINSALKVLERGCPNTAVMALSSDPVGNKLLCLTQVPKASKLYLFDVNPPKYLHFTMHSHFSADIPKNCFENWLRGVCNSLEGAASVVKFGKSLAAKGLKANEWVASVSPVMNGKGGGKDSSAQATGTRIEALDDVVRLANQFARTKLQNA</sequence>
<feature type="binding site" evidence="14">
    <location>
        <position position="730"/>
    </location>
    <ligand>
        <name>Zn(2+)</name>
        <dbReference type="ChEBI" id="CHEBI:29105"/>
    </ligand>
</feature>
<evidence type="ECO:0000256" key="2">
    <source>
        <dbReference type="ARBA" id="ARBA00013168"/>
    </source>
</evidence>
<protein>
    <recommendedName>
        <fullName evidence="3">Alanine--tRNA ligase</fullName>
        <ecNumber evidence="2">6.1.1.7</ecNumber>
    </recommendedName>
</protein>
<evidence type="ECO:0000256" key="8">
    <source>
        <dbReference type="ARBA" id="ARBA00022833"/>
    </source>
</evidence>
<evidence type="ECO:0000256" key="3">
    <source>
        <dbReference type="ARBA" id="ARBA00017959"/>
    </source>
</evidence>
<dbReference type="InterPro" id="IPR009000">
    <property type="entry name" value="Transl_B-barrel_sf"/>
</dbReference>
<evidence type="ECO:0000256" key="11">
    <source>
        <dbReference type="ARBA" id="ARBA00022917"/>
    </source>
</evidence>
<keyword evidence="5 14" id="KW-0436">Ligase</keyword>
<dbReference type="FunFam" id="3.30.980.10:FF:000004">
    <property type="entry name" value="Alanine--tRNA ligase, cytoplasmic"/>
    <property type="match status" value="1"/>
</dbReference>
<comment type="function">
    <text evidence="14">Catalyzes the attachment of alanine to tRNA(Ala) in a two-step reaction: alanine is first activated by ATP to form Ala-AMP and then transferred to the acceptor end of tRNA(Ala). Also edits incorrectly charged tRNA(Ala) via its editing domain.</text>
</comment>
<dbReference type="PANTHER" id="PTHR11777">
    <property type="entry name" value="ALANYL-TRNA SYNTHETASE"/>
    <property type="match status" value="1"/>
</dbReference>
<keyword evidence="4 14" id="KW-0820">tRNA-binding</keyword>
<dbReference type="Gene3D" id="2.40.30.130">
    <property type="match status" value="1"/>
</dbReference>
<dbReference type="SUPFAM" id="SSF101353">
    <property type="entry name" value="Putative anticodon-binding domain of alanyl-tRNA synthetase (AlaRS)"/>
    <property type="match status" value="1"/>
</dbReference>
<evidence type="ECO:0000256" key="13">
    <source>
        <dbReference type="ARBA" id="ARBA00048300"/>
    </source>
</evidence>
<dbReference type="AlphaFoldDB" id="A0A8S9YVX1"/>
<evidence type="ECO:0000256" key="14">
    <source>
        <dbReference type="HAMAP-Rule" id="MF_03133"/>
    </source>
</evidence>
<dbReference type="InterPro" id="IPR050058">
    <property type="entry name" value="Ala-tRNA_ligase"/>
</dbReference>
<dbReference type="GO" id="GO:0000049">
    <property type="term" value="F:tRNA binding"/>
    <property type="evidence" value="ECO:0007669"/>
    <property type="project" value="UniProtKB-KW"/>
</dbReference>
<dbReference type="InterPro" id="IPR018164">
    <property type="entry name" value="Ala-tRNA-synth_IIc_N"/>
</dbReference>
<comment type="cofactor">
    <cofactor evidence="14">
        <name>Zn(2+)</name>
        <dbReference type="ChEBI" id="CHEBI:29105"/>
    </cofactor>
    <text evidence="14">Binds 1 zinc ion per subunit.</text>
</comment>
<dbReference type="FunFam" id="3.30.930.10:FF:000011">
    <property type="entry name" value="Alanine--tRNA ligase, cytoplasmic"/>
    <property type="match status" value="1"/>
</dbReference>
<feature type="domain" description="Alanyl-transfer RNA synthetases family profile" evidence="15">
    <location>
        <begin position="5"/>
        <end position="769"/>
    </location>
</feature>
<evidence type="ECO:0000256" key="10">
    <source>
        <dbReference type="ARBA" id="ARBA00022884"/>
    </source>
</evidence>
<evidence type="ECO:0000256" key="9">
    <source>
        <dbReference type="ARBA" id="ARBA00022840"/>
    </source>
</evidence>
<keyword evidence="6 14" id="KW-0479">Metal-binding</keyword>
<dbReference type="CDD" id="cd00673">
    <property type="entry name" value="AlaRS_core"/>
    <property type="match status" value="1"/>
</dbReference>
<evidence type="ECO:0000313" key="17">
    <source>
        <dbReference type="Proteomes" id="UP000822476"/>
    </source>
</evidence>
<reference evidence="16" key="1">
    <citation type="submission" date="2019-07" db="EMBL/GenBank/DDBJ databases">
        <title>Annotation for the trematode Paragonimus miyazaki's.</title>
        <authorList>
            <person name="Choi Y.-J."/>
        </authorList>
    </citation>
    <scope>NUCLEOTIDE SEQUENCE</scope>
    <source>
        <strain evidence="16">Japan</strain>
    </source>
</reference>
<keyword evidence="9 14" id="KW-0067">ATP-binding</keyword>
<comment type="subunit">
    <text evidence="14">Monomer.</text>
</comment>
<keyword evidence="8 14" id="KW-0862">Zinc</keyword>
<organism evidence="16 17">
    <name type="scientific">Paragonimus skrjabini miyazakii</name>
    <dbReference type="NCBI Taxonomy" id="59628"/>
    <lineage>
        <taxon>Eukaryota</taxon>
        <taxon>Metazoa</taxon>
        <taxon>Spiralia</taxon>
        <taxon>Lophotrochozoa</taxon>
        <taxon>Platyhelminthes</taxon>
        <taxon>Trematoda</taxon>
        <taxon>Digenea</taxon>
        <taxon>Plagiorchiida</taxon>
        <taxon>Troglotremata</taxon>
        <taxon>Troglotrematidae</taxon>
        <taxon>Paragonimus</taxon>
    </lineage>
</organism>
<dbReference type="PANTHER" id="PTHR11777:SF9">
    <property type="entry name" value="ALANINE--TRNA LIGASE, CYTOPLASMIC"/>
    <property type="match status" value="1"/>
</dbReference>
<dbReference type="Gene3D" id="3.30.930.10">
    <property type="entry name" value="Bira Bifunctional Protein, Domain 2"/>
    <property type="match status" value="1"/>
</dbReference>
<dbReference type="GO" id="GO:0006419">
    <property type="term" value="P:alanyl-tRNA aminoacylation"/>
    <property type="evidence" value="ECO:0007669"/>
    <property type="project" value="InterPro"/>
</dbReference>
<dbReference type="NCBIfam" id="TIGR00344">
    <property type="entry name" value="alaS"/>
    <property type="match status" value="1"/>
</dbReference>
<gene>
    <name evidence="16" type="ORF">EG68_03766</name>
</gene>
<comment type="caution">
    <text evidence="16">The sequence shown here is derived from an EMBL/GenBank/DDBJ whole genome shotgun (WGS) entry which is preliminary data.</text>
</comment>
<keyword evidence="12 14" id="KW-0030">Aminoacyl-tRNA synthetase</keyword>
<evidence type="ECO:0000256" key="7">
    <source>
        <dbReference type="ARBA" id="ARBA00022741"/>
    </source>
</evidence>
<dbReference type="OrthoDB" id="2423964at2759"/>
<dbReference type="Proteomes" id="UP000822476">
    <property type="component" value="Unassembled WGS sequence"/>
</dbReference>
<dbReference type="InterPro" id="IPR018162">
    <property type="entry name" value="Ala-tRNA-ligase_IIc_anticod-bd"/>
</dbReference>
<dbReference type="EMBL" id="JTDE01001540">
    <property type="protein sequence ID" value="KAF7258772.1"/>
    <property type="molecule type" value="Genomic_DNA"/>
</dbReference>
<feature type="binding site" evidence="14">
    <location>
        <position position="611"/>
    </location>
    <ligand>
        <name>Zn(2+)</name>
        <dbReference type="ChEBI" id="CHEBI:29105"/>
    </ligand>
</feature>
<dbReference type="EC" id="6.1.1.7" evidence="2"/>
<dbReference type="Pfam" id="PF02272">
    <property type="entry name" value="DHHA1"/>
    <property type="match status" value="1"/>
</dbReference>